<dbReference type="Gene3D" id="3.90.1750.20">
    <property type="entry name" value="Putative Large Serine Recombinase, Chain B, Domain 2"/>
    <property type="match status" value="1"/>
</dbReference>
<accession>A0A8J6IZW0</accession>
<evidence type="ECO:0000313" key="4">
    <source>
        <dbReference type="EMBL" id="MBC5717853.1"/>
    </source>
</evidence>
<dbReference type="InterPro" id="IPR025378">
    <property type="entry name" value="DUF4368"/>
</dbReference>
<dbReference type="PANTHER" id="PTHR30461">
    <property type="entry name" value="DNA-INVERTASE FROM LAMBDOID PROPHAGE"/>
    <property type="match status" value="1"/>
</dbReference>
<dbReference type="InterPro" id="IPR036162">
    <property type="entry name" value="Resolvase-like_N_sf"/>
</dbReference>
<feature type="domain" description="Resolvase/invertase-type recombinase catalytic" evidence="2">
    <location>
        <begin position="10"/>
        <end position="160"/>
    </location>
</feature>
<dbReference type="EMBL" id="JACOPN010000008">
    <property type="protein sequence ID" value="MBC5717853.1"/>
    <property type="molecule type" value="Genomic_DNA"/>
</dbReference>
<reference evidence="4" key="1">
    <citation type="submission" date="2020-08" db="EMBL/GenBank/DDBJ databases">
        <title>Genome public.</title>
        <authorList>
            <person name="Liu C."/>
            <person name="Sun Q."/>
        </authorList>
    </citation>
    <scope>NUCLEOTIDE SEQUENCE</scope>
    <source>
        <strain evidence="4">BX5</strain>
    </source>
</reference>
<dbReference type="AlphaFoldDB" id="A0A8J6IZW0"/>
<dbReference type="PANTHER" id="PTHR30461:SF23">
    <property type="entry name" value="DNA RECOMBINASE-RELATED"/>
    <property type="match status" value="1"/>
</dbReference>
<dbReference type="SMART" id="SM00857">
    <property type="entry name" value="Resolvase"/>
    <property type="match status" value="1"/>
</dbReference>
<feature type="region of interest" description="Disordered" evidence="1">
    <location>
        <begin position="730"/>
        <end position="756"/>
    </location>
</feature>
<dbReference type="InterPro" id="IPR006119">
    <property type="entry name" value="Resolv_N"/>
</dbReference>
<dbReference type="InterPro" id="IPR011109">
    <property type="entry name" value="DNA_bind_recombinase_dom"/>
</dbReference>
<dbReference type="PROSITE" id="PS51736">
    <property type="entry name" value="RECOMBINASES_3"/>
    <property type="match status" value="1"/>
</dbReference>
<dbReference type="GeneID" id="98839009"/>
<feature type="compositionally biased region" description="Basic and acidic residues" evidence="1">
    <location>
        <begin position="644"/>
        <end position="667"/>
    </location>
</feature>
<dbReference type="InterPro" id="IPR025827">
    <property type="entry name" value="Zn_ribbon_recom_dom"/>
</dbReference>
<dbReference type="Pfam" id="PF00239">
    <property type="entry name" value="Resolvase"/>
    <property type="match status" value="1"/>
</dbReference>
<name>A0A8J6IZW0_9FIRM</name>
<dbReference type="InterPro" id="IPR050639">
    <property type="entry name" value="SSR_resolvase"/>
</dbReference>
<evidence type="ECO:0000259" key="3">
    <source>
        <dbReference type="PROSITE" id="PS51737"/>
    </source>
</evidence>
<dbReference type="Proteomes" id="UP000602260">
    <property type="component" value="Unassembled WGS sequence"/>
</dbReference>
<sequence length="786" mass="90903">MRKQEQKGKITALYERLSHDDGRSDESVSVENQKRILEDYARKNGFTNVRHFTDDGVRGTTFKRPGLDAMVDEIRAGNVATVIVKDQSRIGRDVVEVGLLKRTFDEYNVRFIAANDNLDTANGFDIMSIFRDVINEWYVADTSRKIKTVFKSRMEKGLRCSGAVPYGYLASKEEKGEWVIDEEAAAVVRRIFQMVMDGQSVNGIARTLRAEQIPIPSEHWKRIGCPVRANSYRDPYAWSATTLGYILKRPEYLGRKVLGKTVCENYKTKSTRRTMPEEQFVFEGAVPAIIDEETWHNVQRLRETKRRTPKRSNAPNRLTGLLYCADCGAKLTHHNSLVQGKYIDDAFTCSRYRAPMEDCTIHYVATQKLEAAILSAIQRISWYVRNNEQEFVQRVRKASSLRQEEAVKDCRKQIVQAKKRHAELDGLVKKLYEANATGKLPDKHFSRLLAEYDEEQAALEASMTEWQGLLDNWNADRVRMTEFIDLAKRYTDFSELTTPILNEFIEKIVVHEGNGRGKQRRQRLDFYFNFIGAFEVPADIVTPMEQEEERRQQEEQAEKEERSQVLAQVRYERYKQERREFTARKRAGLLTPEEQAEEERRLERNRAYQQKQRDKKKASQPEKPRKRSLKELAKLDGADLTPEEAERLAAHRQKKAEQHKAWRDRQKSAQPPKPQQRTLKELARCAEAGLPLTLEEAERLEAHRNRKKAALQDLKARAETDPVAAAELAQQRAQQSEAVKKSRQKMYADAAAGDPEAQARYERMLAARRENYHRKKQAEAEAAQVS</sequence>
<evidence type="ECO:0000259" key="2">
    <source>
        <dbReference type="PROSITE" id="PS51736"/>
    </source>
</evidence>
<dbReference type="Pfam" id="PF07508">
    <property type="entry name" value="Recombinase"/>
    <property type="match status" value="1"/>
</dbReference>
<feature type="compositionally biased region" description="Basic and acidic residues" evidence="1">
    <location>
        <begin position="617"/>
        <end position="637"/>
    </location>
</feature>
<feature type="domain" description="Recombinase" evidence="3">
    <location>
        <begin position="165"/>
        <end position="308"/>
    </location>
</feature>
<dbReference type="Gene3D" id="3.40.50.1390">
    <property type="entry name" value="Resolvase, N-terminal catalytic domain"/>
    <property type="match status" value="1"/>
</dbReference>
<dbReference type="Pfam" id="PF13408">
    <property type="entry name" value="Zn_ribbon_recom"/>
    <property type="match status" value="1"/>
</dbReference>
<organism evidence="4 5">
    <name type="scientific">Flintibacter faecis</name>
    <dbReference type="NCBI Taxonomy" id="2763047"/>
    <lineage>
        <taxon>Bacteria</taxon>
        <taxon>Bacillati</taxon>
        <taxon>Bacillota</taxon>
        <taxon>Clostridia</taxon>
        <taxon>Eubacteriales</taxon>
        <taxon>Flintibacter</taxon>
    </lineage>
</organism>
<proteinExistence type="predicted"/>
<comment type="caution">
    <text evidence="4">The sequence shown here is derived from an EMBL/GenBank/DDBJ whole genome shotgun (WGS) entry which is preliminary data.</text>
</comment>
<evidence type="ECO:0000256" key="1">
    <source>
        <dbReference type="SAM" id="MobiDB-lite"/>
    </source>
</evidence>
<gene>
    <name evidence="4" type="ORF">H8S55_11085</name>
</gene>
<evidence type="ECO:0000313" key="5">
    <source>
        <dbReference type="Proteomes" id="UP000602260"/>
    </source>
</evidence>
<dbReference type="PROSITE" id="PS51737">
    <property type="entry name" value="RECOMBINASE_DNA_BIND"/>
    <property type="match status" value="1"/>
</dbReference>
<protein>
    <submittedName>
        <fullName evidence="4">Recombinase family protein</fullName>
    </submittedName>
</protein>
<dbReference type="GO" id="GO:0003677">
    <property type="term" value="F:DNA binding"/>
    <property type="evidence" value="ECO:0007669"/>
    <property type="project" value="InterPro"/>
</dbReference>
<dbReference type="SUPFAM" id="SSF53041">
    <property type="entry name" value="Resolvase-like"/>
    <property type="match status" value="1"/>
</dbReference>
<dbReference type="GO" id="GO:0000150">
    <property type="term" value="F:DNA strand exchange activity"/>
    <property type="evidence" value="ECO:0007669"/>
    <property type="project" value="InterPro"/>
</dbReference>
<dbReference type="InterPro" id="IPR038109">
    <property type="entry name" value="DNA_bind_recomb_sf"/>
</dbReference>
<keyword evidence="5" id="KW-1185">Reference proteome</keyword>
<feature type="region of interest" description="Disordered" evidence="1">
    <location>
        <begin position="592"/>
        <end position="680"/>
    </location>
</feature>
<dbReference type="Pfam" id="PF14287">
    <property type="entry name" value="DUF4368"/>
    <property type="match status" value="1"/>
</dbReference>
<dbReference type="RefSeq" id="WP_021631982.1">
    <property type="nucleotide sequence ID" value="NZ_JACOPN010000008.1"/>
</dbReference>